<gene>
    <name evidence="4" type="ORF">GCM10011333_11170</name>
</gene>
<dbReference type="GO" id="GO:0022857">
    <property type="term" value="F:transmembrane transporter activity"/>
    <property type="evidence" value="ECO:0007669"/>
    <property type="project" value="TreeGrafter"/>
</dbReference>
<dbReference type="Pfam" id="PF00005">
    <property type="entry name" value="ABC_tran"/>
    <property type="match status" value="1"/>
</dbReference>
<dbReference type="InterPro" id="IPR015854">
    <property type="entry name" value="ABC_transpr_LolD-like"/>
</dbReference>
<keyword evidence="1" id="KW-0547">Nucleotide-binding</keyword>
<dbReference type="PROSITE" id="PS50893">
    <property type="entry name" value="ABC_TRANSPORTER_2"/>
    <property type="match status" value="1"/>
</dbReference>
<evidence type="ECO:0000256" key="2">
    <source>
        <dbReference type="ARBA" id="ARBA00022840"/>
    </source>
</evidence>
<dbReference type="RefSeq" id="WP_188549949.1">
    <property type="nucleotide sequence ID" value="NZ_BMFY01000004.1"/>
</dbReference>
<dbReference type="InterPro" id="IPR003439">
    <property type="entry name" value="ABC_transporter-like_ATP-bd"/>
</dbReference>
<evidence type="ECO:0000313" key="4">
    <source>
        <dbReference type="EMBL" id="GGA10214.1"/>
    </source>
</evidence>
<keyword evidence="2 4" id="KW-0067">ATP-binding</keyword>
<keyword evidence="5" id="KW-1185">Reference proteome</keyword>
<dbReference type="Proteomes" id="UP000616114">
    <property type="component" value="Unassembled WGS sequence"/>
</dbReference>
<evidence type="ECO:0000313" key="5">
    <source>
        <dbReference type="Proteomes" id="UP000616114"/>
    </source>
</evidence>
<dbReference type="AlphaFoldDB" id="A0A8J2TWY0"/>
<dbReference type="GO" id="GO:0016887">
    <property type="term" value="F:ATP hydrolysis activity"/>
    <property type="evidence" value="ECO:0007669"/>
    <property type="project" value="InterPro"/>
</dbReference>
<dbReference type="InterPro" id="IPR017871">
    <property type="entry name" value="ABC_transporter-like_CS"/>
</dbReference>
<proteinExistence type="predicted"/>
<dbReference type="PANTHER" id="PTHR24220:SF685">
    <property type="entry name" value="ABC TRANSPORTER RELATED"/>
    <property type="match status" value="1"/>
</dbReference>
<evidence type="ECO:0000259" key="3">
    <source>
        <dbReference type="PROSITE" id="PS50893"/>
    </source>
</evidence>
<reference evidence="4" key="1">
    <citation type="journal article" date="2014" name="Int. J. Syst. Evol. Microbiol.">
        <title>Complete genome sequence of Corynebacterium casei LMG S-19264T (=DSM 44701T), isolated from a smear-ripened cheese.</title>
        <authorList>
            <consortium name="US DOE Joint Genome Institute (JGI-PGF)"/>
            <person name="Walter F."/>
            <person name="Albersmeier A."/>
            <person name="Kalinowski J."/>
            <person name="Ruckert C."/>
        </authorList>
    </citation>
    <scope>NUCLEOTIDE SEQUENCE</scope>
    <source>
        <strain evidence="4">CGMCC 1.12785</strain>
    </source>
</reference>
<dbReference type="SUPFAM" id="SSF52540">
    <property type="entry name" value="P-loop containing nucleoside triphosphate hydrolases"/>
    <property type="match status" value="1"/>
</dbReference>
<dbReference type="GO" id="GO:0005886">
    <property type="term" value="C:plasma membrane"/>
    <property type="evidence" value="ECO:0007669"/>
    <property type="project" value="TreeGrafter"/>
</dbReference>
<comment type="caution">
    <text evidence="4">The sequence shown here is derived from an EMBL/GenBank/DDBJ whole genome shotgun (WGS) entry which is preliminary data.</text>
</comment>
<organism evidence="4 5">
    <name type="scientific">Sediminivirga luteola</name>
    <dbReference type="NCBI Taxonomy" id="1774748"/>
    <lineage>
        <taxon>Bacteria</taxon>
        <taxon>Bacillati</taxon>
        <taxon>Actinomycetota</taxon>
        <taxon>Actinomycetes</taxon>
        <taxon>Micrococcales</taxon>
        <taxon>Brevibacteriaceae</taxon>
        <taxon>Sediminivirga</taxon>
    </lineage>
</organism>
<reference evidence="4" key="2">
    <citation type="submission" date="2020-09" db="EMBL/GenBank/DDBJ databases">
        <authorList>
            <person name="Sun Q."/>
            <person name="Zhou Y."/>
        </authorList>
    </citation>
    <scope>NUCLEOTIDE SEQUENCE</scope>
    <source>
        <strain evidence="4">CGMCC 1.12785</strain>
    </source>
</reference>
<dbReference type="EMBL" id="BMFY01000004">
    <property type="protein sequence ID" value="GGA10214.1"/>
    <property type="molecule type" value="Genomic_DNA"/>
</dbReference>
<dbReference type="PANTHER" id="PTHR24220">
    <property type="entry name" value="IMPORT ATP-BINDING PROTEIN"/>
    <property type="match status" value="1"/>
</dbReference>
<dbReference type="InterPro" id="IPR003593">
    <property type="entry name" value="AAA+_ATPase"/>
</dbReference>
<name>A0A8J2TWY0_9MICO</name>
<dbReference type="SMART" id="SM00382">
    <property type="entry name" value="AAA"/>
    <property type="match status" value="1"/>
</dbReference>
<protein>
    <submittedName>
        <fullName evidence="4">Peptide ABC transporter ATP-binding protein</fullName>
    </submittedName>
</protein>
<accession>A0A8J2TWY0</accession>
<feature type="domain" description="ABC transporter" evidence="3">
    <location>
        <begin position="10"/>
        <end position="233"/>
    </location>
</feature>
<evidence type="ECO:0000256" key="1">
    <source>
        <dbReference type="ARBA" id="ARBA00022741"/>
    </source>
</evidence>
<dbReference type="PROSITE" id="PS00211">
    <property type="entry name" value="ABC_TRANSPORTER_1"/>
    <property type="match status" value="1"/>
</dbReference>
<sequence>MTADPAGAGLLAESLTFSYRRGADVVLDAITHAFPSGGLTVVTGPSGIGKSTLLYVLAQLLRPVSGKVLWNGTDLTARSDRDRSRWRASTASFVFQDAMLDLSRTVLDNVCEGAVYAGLPRAEARERGMDLLARFGVDHRARHRPGEISGGQAQRVGLCRALLTEPRVVFGDEPTGNLDHDSRDLVWEALMDHAAAGAAVVVATHDETLAAAADHRLVLNPATAAVPRGKEDAP</sequence>
<dbReference type="InterPro" id="IPR027417">
    <property type="entry name" value="P-loop_NTPase"/>
</dbReference>
<dbReference type="Gene3D" id="3.40.50.300">
    <property type="entry name" value="P-loop containing nucleotide triphosphate hydrolases"/>
    <property type="match status" value="1"/>
</dbReference>
<dbReference type="GO" id="GO:0005524">
    <property type="term" value="F:ATP binding"/>
    <property type="evidence" value="ECO:0007669"/>
    <property type="project" value="UniProtKB-KW"/>
</dbReference>